<evidence type="ECO:0000313" key="2">
    <source>
        <dbReference type="Proteomes" id="UP000292702"/>
    </source>
</evidence>
<reference evidence="1 2" key="1">
    <citation type="submission" date="2018-11" db="EMBL/GenBank/DDBJ databases">
        <title>Genome assembly of Steccherinum ochraceum LE-BIN_3174, the white-rot fungus of the Steccherinaceae family (The Residual Polyporoid clade, Polyporales, Basidiomycota).</title>
        <authorList>
            <person name="Fedorova T.V."/>
            <person name="Glazunova O.A."/>
            <person name="Landesman E.O."/>
            <person name="Moiseenko K.V."/>
            <person name="Psurtseva N.V."/>
            <person name="Savinova O.S."/>
            <person name="Shakhova N.V."/>
            <person name="Tyazhelova T.V."/>
            <person name="Vasina D.V."/>
        </authorList>
    </citation>
    <scope>NUCLEOTIDE SEQUENCE [LARGE SCALE GENOMIC DNA]</scope>
    <source>
        <strain evidence="1 2">LE-BIN_3174</strain>
    </source>
</reference>
<dbReference type="EMBL" id="RWJN01000304">
    <property type="protein sequence ID" value="TCD63358.1"/>
    <property type="molecule type" value="Genomic_DNA"/>
</dbReference>
<keyword evidence="2" id="KW-1185">Reference proteome</keyword>
<evidence type="ECO:0000313" key="1">
    <source>
        <dbReference type="EMBL" id="TCD63358.1"/>
    </source>
</evidence>
<proteinExistence type="predicted"/>
<accession>A0A4R0RHX6</accession>
<comment type="caution">
    <text evidence="1">The sequence shown here is derived from an EMBL/GenBank/DDBJ whole genome shotgun (WGS) entry which is preliminary data.</text>
</comment>
<organism evidence="1 2">
    <name type="scientific">Steccherinum ochraceum</name>
    <dbReference type="NCBI Taxonomy" id="92696"/>
    <lineage>
        <taxon>Eukaryota</taxon>
        <taxon>Fungi</taxon>
        <taxon>Dikarya</taxon>
        <taxon>Basidiomycota</taxon>
        <taxon>Agaricomycotina</taxon>
        <taxon>Agaricomycetes</taxon>
        <taxon>Polyporales</taxon>
        <taxon>Steccherinaceae</taxon>
        <taxon>Steccherinum</taxon>
    </lineage>
</organism>
<name>A0A4R0RHX6_9APHY</name>
<dbReference type="OrthoDB" id="3147730at2759"/>
<dbReference type="AlphaFoldDB" id="A0A4R0RHX6"/>
<dbReference type="Proteomes" id="UP000292702">
    <property type="component" value="Unassembled WGS sequence"/>
</dbReference>
<dbReference type="STRING" id="92696.A0A4R0RHX6"/>
<gene>
    <name evidence="1" type="ORF">EIP91_005636</name>
</gene>
<protein>
    <submittedName>
        <fullName evidence="1">Uncharacterized protein</fullName>
    </submittedName>
</protein>
<sequence length="157" mass="17920">MDYMTTYDAIVFPCDDRPPHTVPLMTSPLPAPIPNPAEPWRCGRMPHPEVYMDYVAEGLGSQSWSYHTVVKLDCMTKNLPTPYIIFYPTISRDGMAFPINKCVREVQGSFYKESTAWRGNIVIAKYIDSTYKAMVDLSMADFPILKNYLSTCPHLRV</sequence>